<evidence type="ECO:0000313" key="3">
    <source>
        <dbReference type="Proteomes" id="UP001596044"/>
    </source>
</evidence>
<organism evidence="2 3">
    <name type="scientific">Paenibacillus aestuarii</name>
    <dbReference type="NCBI Taxonomy" id="516965"/>
    <lineage>
        <taxon>Bacteria</taxon>
        <taxon>Bacillati</taxon>
        <taxon>Bacillota</taxon>
        <taxon>Bacilli</taxon>
        <taxon>Bacillales</taxon>
        <taxon>Paenibacillaceae</taxon>
        <taxon>Paenibacillus</taxon>
    </lineage>
</organism>
<accession>A0ABW0KBA2</accession>
<gene>
    <name evidence="2" type="ORF">ACFPOG_20695</name>
</gene>
<evidence type="ECO:0000313" key="2">
    <source>
        <dbReference type="EMBL" id="MFC5450674.1"/>
    </source>
</evidence>
<protein>
    <submittedName>
        <fullName evidence="2">Uncharacterized protein</fullName>
    </submittedName>
</protein>
<dbReference type="Proteomes" id="UP001596044">
    <property type="component" value="Unassembled WGS sequence"/>
</dbReference>
<reference evidence="3" key="1">
    <citation type="journal article" date="2019" name="Int. J. Syst. Evol. Microbiol.">
        <title>The Global Catalogue of Microorganisms (GCM) 10K type strain sequencing project: providing services to taxonomists for standard genome sequencing and annotation.</title>
        <authorList>
            <consortium name="The Broad Institute Genomics Platform"/>
            <consortium name="The Broad Institute Genome Sequencing Center for Infectious Disease"/>
            <person name="Wu L."/>
            <person name="Ma J."/>
        </authorList>
    </citation>
    <scope>NUCLEOTIDE SEQUENCE [LARGE SCALE GENOMIC DNA]</scope>
    <source>
        <strain evidence="3">KACC 11904</strain>
    </source>
</reference>
<evidence type="ECO:0000256" key="1">
    <source>
        <dbReference type="SAM" id="Phobius"/>
    </source>
</evidence>
<keyword evidence="1" id="KW-0812">Transmembrane</keyword>
<keyword evidence="3" id="KW-1185">Reference proteome</keyword>
<keyword evidence="1" id="KW-0472">Membrane</keyword>
<dbReference type="EMBL" id="JBHSMJ010000028">
    <property type="protein sequence ID" value="MFC5450674.1"/>
    <property type="molecule type" value="Genomic_DNA"/>
</dbReference>
<feature type="transmembrane region" description="Helical" evidence="1">
    <location>
        <begin position="6"/>
        <end position="24"/>
    </location>
</feature>
<comment type="caution">
    <text evidence="2">The sequence shown here is derived from an EMBL/GenBank/DDBJ whole genome shotgun (WGS) entry which is preliminary data.</text>
</comment>
<sequence>MNKKKAVITSFIVILIIIVAKYGIQSVEDIFADGNYKIYNVNIYKETPAWKLALAVRDQKTKTIEKILKSNPSLLNYQ</sequence>
<dbReference type="RefSeq" id="WP_270884659.1">
    <property type="nucleotide sequence ID" value="NZ_JAQFVF010000075.1"/>
</dbReference>
<keyword evidence="1" id="KW-1133">Transmembrane helix</keyword>
<proteinExistence type="predicted"/>
<name>A0ABW0KBA2_9BACL</name>